<dbReference type="InterPro" id="IPR037284">
    <property type="entry name" value="SUF_FeS_clus_asmbl_SufBD_sf"/>
</dbReference>
<dbReference type="GO" id="GO:0016226">
    <property type="term" value="P:iron-sulfur cluster assembly"/>
    <property type="evidence" value="ECO:0007669"/>
    <property type="project" value="InterPro"/>
</dbReference>
<dbReference type="KEGG" id="mpec:B9O19_01057"/>
<dbReference type="RefSeq" id="WP_245863030.1">
    <property type="nucleotide sequence ID" value="NZ_CP020991.1"/>
</dbReference>
<evidence type="ECO:0000256" key="1">
    <source>
        <dbReference type="ARBA" id="ARBA00043967"/>
    </source>
</evidence>
<accession>A0A2K9P1U1</accession>
<gene>
    <name evidence="3" type="ORF">B9O19_01057</name>
</gene>
<dbReference type="InterPro" id="IPR055346">
    <property type="entry name" value="Fe-S_cluster_assembly_SufBD"/>
</dbReference>
<dbReference type="EMBL" id="CP020991">
    <property type="protein sequence ID" value="AUO19225.1"/>
    <property type="molecule type" value="Genomic_DNA"/>
</dbReference>
<dbReference type="PANTHER" id="PTHR30508">
    <property type="entry name" value="FES CLUSTER ASSEMBLY PROTEIN SUF"/>
    <property type="match status" value="1"/>
</dbReference>
<keyword evidence="4" id="KW-1185">Reference proteome</keyword>
<dbReference type="SUPFAM" id="SSF101960">
    <property type="entry name" value="Stabilizer of iron transporter SufD"/>
    <property type="match status" value="1"/>
</dbReference>
<dbReference type="PANTHER" id="PTHR30508:SF1">
    <property type="entry name" value="UPF0051 PROTEIN ABCI8, CHLOROPLASTIC-RELATED"/>
    <property type="match status" value="1"/>
</dbReference>
<proteinExistence type="inferred from homology"/>
<dbReference type="AlphaFoldDB" id="A0A2K9P1U1"/>
<evidence type="ECO:0000313" key="4">
    <source>
        <dbReference type="Proteomes" id="UP000235589"/>
    </source>
</evidence>
<sequence length="306" mass="33050">MNKITDELLKIVSDFTGEFKGAFNIRENGECAGRQSSKNIQIESKKDAPGLIIKIAENTKDETVYIPACVTHGNFDDLVYNDFYVGKNADVTIVAGCGVHTDTEEDARHNGIHKFILEENAKVLYQEKHIGTGKGTGAKKIDPVTECELKKGSSLTMDTIQIGGVDKTTRKTTASLGEDAKLIIRERIMTDGDETADTDFTVSLNGKNSAADVVSRSVAKGNSKQSYISNIIGNNISKGHTECDAILVDNGTVTASPRLTANNCDSELIHEAAIGKIAGEQLLKLRTLGLTEEEAEQKIIQGFIGE</sequence>
<organism evidence="3 4">
    <name type="scientific">Monoglobus pectinilyticus</name>
    <dbReference type="NCBI Taxonomy" id="1981510"/>
    <lineage>
        <taxon>Bacteria</taxon>
        <taxon>Bacillati</taxon>
        <taxon>Bacillota</taxon>
        <taxon>Clostridia</taxon>
        <taxon>Monoglobales</taxon>
        <taxon>Monoglobaceae</taxon>
        <taxon>Monoglobus</taxon>
    </lineage>
</organism>
<dbReference type="Proteomes" id="UP000235589">
    <property type="component" value="Chromosome"/>
</dbReference>
<evidence type="ECO:0000259" key="2">
    <source>
        <dbReference type="Pfam" id="PF01458"/>
    </source>
</evidence>
<feature type="domain" description="SUF system FeS cluster assembly SufBD core" evidence="2">
    <location>
        <begin position="85"/>
        <end position="303"/>
    </location>
</feature>
<dbReference type="InterPro" id="IPR000825">
    <property type="entry name" value="SUF_FeS_clus_asmbl_SufBD_core"/>
</dbReference>
<dbReference type="Pfam" id="PF01458">
    <property type="entry name" value="SUFBD_core"/>
    <property type="match status" value="1"/>
</dbReference>
<dbReference type="GeneID" id="98062468"/>
<protein>
    <submittedName>
        <fullName evidence="3">SufBD protein</fullName>
    </submittedName>
</protein>
<comment type="similarity">
    <text evidence="1">Belongs to the iron-sulfur cluster assembly SufBD family.</text>
</comment>
<name>A0A2K9P1U1_9FIRM</name>
<evidence type="ECO:0000313" key="3">
    <source>
        <dbReference type="EMBL" id="AUO19225.1"/>
    </source>
</evidence>
<reference evidence="3 4" key="1">
    <citation type="submission" date="2017-04" db="EMBL/GenBank/DDBJ databases">
        <title>Monoglobus pectinilyticus 14 draft genome.</title>
        <authorList>
            <person name="Kim C."/>
            <person name="Rosendale D.I."/>
            <person name="Kelly W.J."/>
            <person name="Tannock G.W."/>
            <person name="Patchett M.L."/>
            <person name="Jordens J.Z."/>
        </authorList>
    </citation>
    <scope>NUCLEOTIDE SEQUENCE [LARGE SCALE GENOMIC DNA]</scope>
    <source>
        <strain evidence="3 4">14</strain>
    </source>
</reference>